<evidence type="ECO:0000313" key="2">
    <source>
        <dbReference type="EMBL" id="AHA98168.1"/>
    </source>
</evidence>
<dbReference type="KEGG" id="ljn:T285_05520"/>
<dbReference type="CDD" id="cd01646">
    <property type="entry name" value="RT_Bac_retron_I"/>
    <property type="match status" value="1"/>
</dbReference>
<protein>
    <recommendedName>
        <fullName evidence="1">Reverse transcriptase domain-containing protein</fullName>
    </recommendedName>
</protein>
<dbReference type="EMBL" id="CP006811">
    <property type="protein sequence ID" value="AHA98168.1"/>
    <property type="molecule type" value="Genomic_DNA"/>
</dbReference>
<feature type="domain" description="Reverse transcriptase" evidence="1">
    <location>
        <begin position="1"/>
        <end position="315"/>
    </location>
</feature>
<reference evidence="2 3" key="1">
    <citation type="journal article" date="2014" name="Genome Announc.">
        <title>Complete Genome Sequences of Lactobacillus johnsonii Strain N6.2 and Lactobacillus reuteri Strain TD1.</title>
        <authorList>
            <person name="Leonard M.T."/>
            <person name="Valladares R.B."/>
            <person name="Ardissone A."/>
            <person name="Gonzalez C.F."/>
            <person name="Lorca G.L."/>
            <person name="Triplett E.W."/>
        </authorList>
    </citation>
    <scope>NUCLEOTIDE SEQUENCE [LARGE SCALE GENOMIC DNA]</scope>
    <source>
        <strain evidence="2 3">N6.2</strain>
    </source>
</reference>
<dbReference type="AlphaFoldDB" id="A0A7D9N8Q2"/>
<dbReference type="PROSITE" id="PS50878">
    <property type="entry name" value="RT_POL"/>
    <property type="match status" value="1"/>
</dbReference>
<evidence type="ECO:0000259" key="1">
    <source>
        <dbReference type="PROSITE" id="PS50878"/>
    </source>
</evidence>
<dbReference type="InterPro" id="IPR000477">
    <property type="entry name" value="RT_dom"/>
</dbReference>
<dbReference type="RefSeq" id="WP_023599690.1">
    <property type="nucleotide sequence ID" value="NC_022909.1"/>
</dbReference>
<organism evidence="2 3">
    <name type="scientific">Lactobacillus johnsonii N6.2</name>
    <dbReference type="NCBI Taxonomy" id="1408186"/>
    <lineage>
        <taxon>Bacteria</taxon>
        <taxon>Bacillati</taxon>
        <taxon>Bacillota</taxon>
        <taxon>Bacilli</taxon>
        <taxon>Lactobacillales</taxon>
        <taxon>Lactobacillaceae</taxon>
        <taxon>Lactobacillus</taxon>
    </lineage>
</organism>
<dbReference type="InterPro" id="IPR041026">
    <property type="entry name" value="HEPN_AbiA_CTD"/>
</dbReference>
<evidence type="ECO:0000313" key="3">
    <source>
        <dbReference type="Proteomes" id="UP000018522"/>
    </source>
</evidence>
<dbReference type="NCBIfam" id="TIGR04499">
    <property type="entry name" value="abortive_AbiA"/>
    <property type="match status" value="1"/>
</dbReference>
<name>A0A7D9N8Q2_LACJH</name>
<dbReference type="InterPro" id="IPR030986">
    <property type="entry name" value="AbiA"/>
</dbReference>
<accession>A0A7D9N8Q2</accession>
<gene>
    <name evidence="2" type="ORF">T285_05520</name>
</gene>
<dbReference type="Proteomes" id="UP000018522">
    <property type="component" value="Chromosome"/>
</dbReference>
<dbReference type="Pfam" id="PF18732">
    <property type="entry name" value="HEPN_AbiA_CTD"/>
    <property type="match status" value="1"/>
</dbReference>
<proteinExistence type="predicted"/>
<sequence length="641" mass="75496">MVVENFTGISYESWKETCDMYLSTVTDISLRRSFAMYLQLYPFTRITSVDKTIISSKGFYDNFIKSGAIFHNDSVLKRSNNFILKNNGGFRDAQLLSPLMFLILQAIGVEICKRYRQKRETDENIVAFYAGNFLDHKSLYKSQYQEFSKWNNYYAEEYPYFIKTDLSDYFSNIKFDKLLNLINNNVQAKFTPIQQKTIIDILNYCGDGKFPLVQNSTASSFLATIVYLDIIDVKLGNFIKKLPNIEAYKLIRYVDDLYIWLKPKTESNLNQEYNDIRAEYSSILNSYGLTLNTKKTGLYTGSDIDEKLKWSIYNDVVNEQGNAVEMYLDNKNWTENVNKFITSLFEKKFDSTLTKESFQKVINNSFKSDDIVGISGDEIFKRIIYDHSEYLQDDFVIENMSSLLVRQGISTFYMSPQILTTMVLNTSPGKNKNIAVKSLLNQLFIRNKNQVINRYDIVIALQYLLNTGFSHYDLKEKIINRNEHNLYLYIKKFCCQNFLIDFKKHNDYTHFKIINGDWKTYYLYFNYYVEISKKQYMEAYAYFKTYFDRMTALIAAYKNNKKLNVNKYFKTKQLEKFYKTIIGKNVGKTLEKAGKLRNKNPLVHSSMEMVDWSDWTEIINKMINDLNKILQETLTELKQNL</sequence>